<keyword evidence="1" id="KW-0472">Membrane</keyword>
<keyword evidence="3" id="KW-1185">Reference proteome</keyword>
<protein>
    <submittedName>
        <fullName evidence="2">Uncharacterized protein</fullName>
    </submittedName>
</protein>
<dbReference type="RefSeq" id="YP_667921.1">
    <property type="nucleotide sequence ID" value="NC_008252.1"/>
</dbReference>
<evidence type="ECO:0000256" key="1">
    <source>
        <dbReference type="SAM" id="Phobius"/>
    </source>
</evidence>
<dbReference type="Gene3D" id="2.130.10.30">
    <property type="entry name" value="Regulator of chromosome condensation 1/beta-lactamase-inhibitor protein II"/>
    <property type="match status" value="1"/>
</dbReference>
<keyword evidence="1" id="KW-1133">Transmembrane helix</keyword>
<reference evidence="2 3" key="1">
    <citation type="journal article" date="2006" name="J. Virol.">
        <title>Sequence analysis and organization of the Neodiprion abietis nucleopolyhedrovirus genome.</title>
        <authorList>
            <person name="Duffy S.P."/>
            <person name="Young A.M."/>
            <person name="Morin B."/>
            <person name="Lucarotti C.J."/>
            <person name="Koop B.F."/>
            <person name="Levin D.B."/>
        </authorList>
    </citation>
    <scope>NUCLEOTIDE SEQUENCE [LARGE SCALE GENOMIC DNA]</scope>
</reference>
<dbReference type="InterPro" id="IPR000408">
    <property type="entry name" value="Reg_chr_condens"/>
</dbReference>
<dbReference type="InterPro" id="IPR009091">
    <property type="entry name" value="RCC1/BLIP-II"/>
</dbReference>
<dbReference type="PROSITE" id="PS00626">
    <property type="entry name" value="RCC1_2"/>
    <property type="match status" value="1"/>
</dbReference>
<proteinExistence type="predicted"/>
<dbReference type="InterPro" id="IPR051553">
    <property type="entry name" value="Ran_GTPase-activating"/>
</dbReference>
<sequence>MAEIKTNVYVCGENIAGQLGINNVVNLTKFQKLENLNNIVKVRAGGLHTVCLDSKGNVYTFGCNDEFALGRKTNDENDEACPTRLNLPEKVVDISCGDCHTVFLYASGTVAACGLIRVFVFKIYSRINYYIRVFVYETKNYLFAEFVRTIFDFIKLRRPKSENLF</sequence>
<dbReference type="PROSITE" id="PS00625">
    <property type="entry name" value="RCC1_1"/>
    <property type="match status" value="1"/>
</dbReference>
<dbReference type="GeneID" id="4179126"/>
<evidence type="ECO:0000313" key="3">
    <source>
        <dbReference type="Proteomes" id="UP000242804"/>
    </source>
</evidence>
<feature type="transmembrane region" description="Helical" evidence="1">
    <location>
        <begin position="102"/>
        <end position="124"/>
    </location>
</feature>
<evidence type="ECO:0000313" key="2">
    <source>
        <dbReference type="EMBL" id="ABC74947.1"/>
    </source>
</evidence>
<dbReference type="EMBL" id="DQ317692">
    <property type="protein sequence ID" value="ABC74947.1"/>
    <property type="molecule type" value="Genomic_DNA"/>
</dbReference>
<keyword evidence="1" id="KW-0812">Transmembrane</keyword>
<dbReference type="PRINTS" id="PR00633">
    <property type="entry name" value="RCCNDNSATION"/>
</dbReference>
<dbReference type="Proteomes" id="UP000242804">
    <property type="component" value="Segment"/>
</dbReference>
<organism evidence="2 3">
    <name type="scientific">Neodiprion abietis nucleopolyhedrovirus</name>
    <dbReference type="NCBI Taxonomy" id="204507"/>
    <lineage>
        <taxon>Viruses</taxon>
        <taxon>Viruses incertae sedis</taxon>
        <taxon>Naldaviricetes</taxon>
        <taxon>Lefavirales</taxon>
        <taxon>Baculoviridae</taxon>
        <taxon>Gammabaculovirus</taxon>
        <taxon>Gammabaculovirus neabietis</taxon>
    </lineage>
</organism>
<dbReference type="KEGG" id="vg:4179126"/>
<accession>Q0ZP07</accession>
<dbReference type="PROSITE" id="PS50012">
    <property type="entry name" value="RCC1_3"/>
    <property type="match status" value="2"/>
</dbReference>
<dbReference type="PANTHER" id="PTHR45982">
    <property type="entry name" value="REGULATOR OF CHROMOSOME CONDENSATION"/>
    <property type="match status" value="1"/>
</dbReference>
<name>Q0ZP07_9CBAC</name>
<dbReference type="PANTHER" id="PTHR45982:SF1">
    <property type="entry name" value="REGULATOR OF CHROMOSOME CONDENSATION"/>
    <property type="match status" value="1"/>
</dbReference>
<dbReference type="OrthoDB" id="22497at10239"/>
<dbReference type="GO" id="GO:0005085">
    <property type="term" value="F:guanyl-nucleotide exchange factor activity"/>
    <property type="evidence" value="ECO:0007669"/>
    <property type="project" value="TreeGrafter"/>
</dbReference>
<dbReference type="Pfam" id="PF00415">
    <property type="entry name" value="RCC1"/>
    <property type="match status" value="2"/>
</dbReference>
<dbReference type="SUPFAM" id="SSF50985">
    <property type="entry name" value="RCC1/BLIP-II"/>
    <property type="match status" value="1"/>
</dbReference>